<dbReference type="Pfam" id="PF09361">
    <property type="entry name" value="Phasin_2"/>
    <property type="match status" value="1"/>
</dbReference>
<feature type="compositionally biased region" description="Low complexity" evidence="1">
    <location>
        <begin position="150"/>
        <end position="167"/>
    </location>
</feature>
<evidence type="ECO:0000313" key="3">
    <source>
        <dbReference type="EMBL" id="SHO62651.1"/>
    </source>
</evidence>
<evidence type="ECO:0000313" key="4">
    <source>
        <dbReference type="Proteomes" id="UP000186406"/>
    </source>
</evidence>
<proteinExistence type="predicted"/>
<dbReference type="STRING" id="1123029.SAMN02745172_01119"/>
<dbReference type="OrthoDB" id="7856369at2"/>
<dbReference type="EMBL" id="FRXO01000002">
    <property type="protein sequence ID" value="SHO62651.1"/>
    <property type="molecule type" value="Genomic_DNA"/>
</dbReference>
<dbReference type="RefSeq" id="WP_073626436.1">
    <property type="nucleotide sequence ID" value="NZ_FRXO01000002.1"/>
</dbReference>
<feature type="region of interest" description="Disordered" evidence="1">
    <location>
        <begin position="130"/>
        <end position="167"/>
    </location>
</feature>
<protein>
    <submittedName>
        <fullName evidence="3">Phasin</fullName>
    </submittedName>
</protein>
<reference evidence="3 4" key="1">
    <citation type="submission" date="2016-12" db="EMBL/GenBank/DDBJ databases">
        <authorList>
            <person name="Song W.-J."/>
            <person name="Kurnit D.M."/>
        </authorList>
    </citation>
    <scope>NUCLEOTIDE SEQUENCE [LARGE SCALE GENOMIC DNA]</scope>
    <source>
        <strain evidence="3 4">DSM 19599</strain>
    </source>
</reference>
<sequence>MTSPKAPPEIGKFEIPSEVRSYAEASVDQARKAFDQFMTAARHTVTTLDERSAPEKRSGQDVSRQVLTFTDENVAAAFSLALNLVKAATVEEVVKLQSAFLTDRMQALGTQAKAIGEAAQTEITARTASAMENARKTAEAAQQAVHDAVPKAAAPKGTAPGDATSGD</sequence>
<evidence type="ECO:0000259" key="2">
    <source>
        <dbReference type="Pfam" id="PF09361"/>
    </source>
</evidence>
<dbReference type="AlphaFoldDB" id="A0A1M7ZCK8"/>
<name>A0A1M7ZCK8_9HYPH</name>
<dbReference type="Proteomes" id="UP000186406">
    <property type="component" value="Unassembled WGS sequence"/>
</dbReference>
<accession>A0A1M7ZCK8</accession>
<dbReference type="InterPro" id="IPR018968">
    <property type="entry name" value="Phasin"/>
</dbReference>
<keyword evidence="4" id="KW-1185">Reference proteome</keyword>
<feature type="domain" description="Phasin" evidence="2">
    <location>
        <begin position="36"/>
        <end position="120"/>
    </location>
</feature>
<organism evidence="3 4">
    <name type="scientific">Pseudoxanthobacter soli DSM 19599</name>
    <dbReference type="NCBI Taxonomy" id="1123029"/>
    <lineage>
        <taxon>Bacteria</taxon>
        <taxon>Pseudomonadati</taxon>
        <taxon>Pseudomonadota</taxon>
        <taxon>Alphaproteobacteria</taxon>
        <taxon>Hyphomicrobiales</taxon>
        <taxon>Segnochrobactraceae</taxon>
        <taxon>Pseudoxanthobacter</taxon>
    </lineage>
</organism>
<gene>
    <name evidence="3" type="ORF">SAMN02745172_01119</name>
</gene>
<evidence type="ECO:0000256" key="1">
    <source>
        <dbReference type="SAM" id="MobiDB-lite"/>
    </source>
</evidence>